<dbReference type="RefSeq" id="WP_165228677.1">
    <property type="nucleotide sequence ID" value="NZ_CP049257.1"/>
</dbReference>
<dbReference type="PANTHER" id="PTHR38600">
    <property type="entry name" value="TRANSCRIPTIONAL REGULATORY PROTEIN"/>
    <property type="match status" value="1"/>
</dbReference>
<dbReference type="KEGG" id="nano:G5V58_03095"/>
<name>A0A6G6W9J7_9ACTN</name>
<dbReference type="SUPFAM" id="SSF46785">
    <property type="entry name" value="Winged helix' DNA-binding domain"/>
    <property type="match status" value="1"/>
</dbReference>
<dbReference type="CDD" id="cd00090">
    <property type="entry name" value="HTH_ARSR"/>
    <property type="match status" value="1"/>
</dbReference>
<evidence type="ECO:0000313" key="3">
    <source>
        <dbReference type="Proteomes" id="UP000502996"/>
    </source>
</evidence>
<dbReference type="NCBIfam" id="NF033788">
    <property type="entry name" value="HTH_metalloreg"/>
    <property type="match status" value="1"/>
</dbReference>
<reference evidence="2 3" key="1">
    <citation type="submission" date="2020-02" db="EMBL/GenBank/DDBJ databases">
        <title>Full genome sequence of Nocardioides sp. R-3366.</title>
        <authorList>
            <person name="Im W.-T."/>
        </authorList>
    </citation>
    <scope>NUCLEOTIDE SEQUENCE [LARGE SCALE GENOMIC DNA]</scope>
    <source>
        <strain evidence="2 3">R-3366</strain>
    </source>
</reference>
<dbReference type="Gene3D" id="1.10.10.10">
    <property type="entry name" value="Winged helix-like DNA-binding domain superfamily/Winged helix DNA-binding domain"/>
    <property type="match status" value="1"/>
</dbReference>
<dbReference type="PANTHER" id="PTHR38600:SF2">
    <property type="entry name" value="SLL0088 PROTEIN"/>
    <property type="match status" value="1"/>
</dbReference>
<proteinExistence type="predicted"/>
<dbReference type="GO" id="GO:0003700">
    <property type="term" value="F:DNA-binding transcription factor activity"/>
    <property type="evidence" value="ECO:0007669"/>
    <property type="project" value="InterPro"/>
</dbReference>
<dbReference type="InterPro" id="IPR001845">
    <property type="entry name" value="HTH_ArsR_DNA-bd_dom"/>
</dbReference>
<dbReference type="Proteomes" id="UP000502996">
    <property type="component" value="Chromosome"/>
</dbReference>
<dbReference type="Pfam" id="PF12840">
    <property type="entry name" value="HTH_20"/>
    <property type="match status" value="1"/>
</dbReference>
<keyword evidence="3" id="KW-1185">Reference proteome</keyword>
<dbReference type="InterPro" id="IPR036390">
    <property type="entry name" value="WH_DNA-bd_sf"/>
</dbReference>
<evidence type="ECO:0000259" key="1">
    <source>
        <dbReference type="PROSITE" id="PS50987"/>
    </source>
</evidence>
<dbReference type="InterPro" id="IPR036388">
    <property type="entry name" value="WH-like_DNA-bd_sf"/>
</dbReference>
<evidence type="ECO:0000313" key="2">
    <source>
        <dbReference type="EMBL" id="QIG41904.1"/>
    </source>
</evidence>
<protein>
    <submittedName>
        <fullName evidence="2">Helix-turn-helix transcriptional regulator</fullName>
    </submittedName>
</protein>
<feature type="domain" description="HTH arsR-type" evidence="1">
    <location>
        <begin position="1"/>
        <end position="89"/>
    </location>
</feature>
<organism evidence="2 3">
    <name type="scientific">Nocardioides anomalus</name>
    <dbReference type="NCBI Taxonomy" id="2712223"/>
    <lineage>
        <taxon>Bacteria</taxon>
        <taxon>Bacillati</taxon>
        <taxon>Actinomycetota</taxon>
        <taxon>Actinomycetes</taxon>
        <taxon>Propionibacteriales</taxon>
        <taxon>Nocardioidaceae</taxon>
        <taxon>Nocardioides</taxon>
    </lineage>
</organism>
<dbReference type="SMART" id="SM00418">
    <property type="entry name" value="HTH_ARSR"/>
    <property type="match status" value="1"/>
</dbReference>
<dbReference type="InterPro" id="IPR011991">
    <property type="entry name" value="ArsR-like_HTH"/>
</dbReference>
<dbReference type="EMBL" id="CP049257">
    <property type="protein sequence ID" value="QIG41904.1"/>
    <property type="molecule type" value="Genomic_DNA"/>
</dbReference>
<sequence length="104" mass="11298">MTVATLCAALGDPTRAGLVERLARGPASLSELAAPYAMSLTAVSKHVGVLVDAGWVERRKQGRVVTCRLRPEPLDELAGWLTDRRTFWTAALDRLDGVLTSEEH</sequence>
<dbReference type="PROSITE" id="PS50987">
    <property type="entry name" value="HTH_ARSR_2"/>
    <property type="match status" value="1"/>
</dbReference>
<accession>A0A6G6W9J7</accession>
<dbReference type="AlphaFoldDB" id="A0A6G6W9J7"/>
<gene>
    <name evidence="2" type="ORF">G5V58_03095</name>
</gene>
<dbReference type="PRINTS" id="PR00778">
    <property type="entry name" value="HTHARSR"/>
</dbReference>